<reference evidence="2" key="1">
    <citation type="submission" date="2014-09" db="EMBL/GenBank/DDBJ databases">
        <authorList>
            <person name="Magalhaes I.L.F."/>
            <person name="Oliveira U."/>
            <person name="Santos F.R."/>
            <person name="Vidigal T.H.D.A."/>
            <person name="Brescovit A.D."/>
            <person name="Santos A.J."/>
        </authorList>
    </citation>
    <scope>NUCLEOTIDE SEQUENCE</scope>
    <source>
        <tissue evidence="2">Shoot tissue taken approximately 20 cm above the soil surface</tissue>
    </source>
</reference>
<sequence length="211" mass="22984">MFHNIFIKHIHCYALGARPSEVVKNLLGCLTLIGLALCHSIQIFDIVRKTSTRSQQLVTAINLLASSIVNFGSLIITVQRHQEHSFIWVSSLMGFAFNVSEIMLLLIVAILGCFTSAENTKIDIEAPPGEVPVENGSEMLPLQSTAVGLDPGAIASAEKTNIDIEATPGEAPAGNGRSEMLPVLSIAVLFETRATDEYKSARENRVRNRRN</sequence>
<organism evidence="2">
    <name type="scientific">Arundo donax</name>
    <name type="common">Giant reed</name>
    <name type="synonym">Donax arundinaceus</name>
    <dbReference type="NCBI Taxonomy" id="35708"/>
    <lineage>
        <taxon>Eukaryota</taxon>
        <taxon>Viridiplantae</taxon>
        <taxon>Streptophyta</taxon>
        <taxon>Embryophyta</taxon>
        <taxon>Tracheophyta</taxon>
        <taxon>Spermatophyta</taxon>
        <taxon>Magnoliopsida</taxon>
        <taxon>Liliopsida</taxon>
        <taxon>Poales</taxon>
        <taxon>Poaceae</taxon>
        <taxon>PACMAD clade</taxon>
        <taxon>Arundinoideae</taxon>
        <taxon>Arundineae</taxon>
        <taxon>Arundo</taxon>
    </lineage>
</organism>
<name>A0A0A9GDV1_ARUDO</name>
<keyword evidence="1" id="KW-0472">Membrane</keyword>
<feature type="transmembrane region" description="Helical" evidence="1">
    <location>
        <begin position="85"/>
        <end position="114"/>
    </location>
</feature>
<keyword evidence="1" id="KW-0812">Transmembrane</keyword>
<proteinExistence type="predicted"/>
<protein>
    <submittedName>
        <fullName evidence="2">Uncharacterized protein</fullName>
    </submittedName>
</protein>
<keyword evidence="1" id="KW-1133">Transmembrane helix</keyword>
<reference evidence="2" key="2">
    <citation type="journal article" date="2015" name="Data Brief">
        <title>Shoot transcriptome of the giant reed, Arundo donax.</title>
        <authorList>
            <person name="Barrero R.A."/>
            <person name="Guerrero F.D."/>
            <person name="Moolhuijzen P."/>
            <person name="Goolsby J.A."/>
            <person name="Tidwell J."/>
            <person name="Bellgard S.E."/>
            <person name="Bellgard M.I."/>
        </authorList>
    </citation>
    <scope>NUCLEOTIDE SEQUENCE</scope>
    <source>
        <tissue evidence="2">Shoot tissue taken approximately 20 cm above the soil surface</tissue>
    </source>
</reference>
<evidence type="ECO:0000313" key="2">
    <source>
        <dbReference type="EMBL" id="JAE23270.1"/>
    </source>
</evidence>
<feature type="transmembrane region" description="Helical" evidence="1">
    <location>
        <begin position="59"/>
        <end position="79"/>
    </location>
</feature>
<dbReference type="EMBL" id="GBRH01174626">
    <property type="protein sequence ID" value="JAE23270.1"/>
    <property type="molecule type" value="Transcribed_RNA"/>
</dbReference>
<dbReference type="AlphaFoldDB" id="A0A0A9GDV1"/>
<evidence type="ECO:0000256" key="1">
    <source>
        <dbReference type="SAM" id="Phobius"/>
    </source>
</evidence>
<accession>A0A0A9GDV1</accession>